<dbReference type="Proteomes" id="UP000182190">
    <property type="component" value="Unassembled WGS sequence"/>
</dbReference>
<dbReference type="EMBL" id="CZCS02000178">
    <property type="protein sequence ID" value="VXD18352.1"/>
    <property type="molecule type" value="Genomic_DNA"/>
</dbReference>
<protein>
    <submittedName>
        <fullName evidence="1">Transcriptional regulator AbrB</fullName>
    </submittedName>
</protein>
<evidence type="ECO:0000313" key="2">
    <source>
        <dbReference type="Proteomes" id="UP000182190"/>
    </source>
</evidence>
<dbReference type="AlphaFoldDB" id="A0A7Z9BU87"/>
<name>A0A7Z9BU87_9CYAN</name>
<accession>A0A7Z9BU87</accession>
<gene>
    <name evidence="1" type="ORF">PL9631_390010</name>
</gene>
<comment type="caution">
    <text evidence="1">The sequence shown here is derived from an EMBL/GenBank/DDBJ whole genome shotgun (WGS) entry which is preliminary data.</text>
</comment>
<evidence type="ECO:0000313" key="1">
    <source>
        <dbReference type="EMBL" id="VXD18352.1"/>
    </source>
</evidence>
<reference evidence="1" key="1">
    <citation type="submission" date="2019-10" db="EMBL/GenBank/DDBJ databases">
        <authorList>
            <consortium name="Genoscope - CEA"/>
            <person name="William W."/>
        </authorList>
    </citation>
    <scope>NUCLEOTIDE SEQUENCE [LARGE SCALE GENOMIC DNA]</scope>
    <source>
        <strain evidence="1">BBR_PRJEB10994</strain>
    </source>
</reference>
<proteinExistence type="predicted"/>
<organism evidence="1 2">
    <name type="scientific">Planktothrix paucivesiculata PCC 9631</name>
    <dbReference type="NCBI Taxonomy" id="671071"/>
    <lineage>
        <taxon>Bacteria</taxon>
        <taxon>Bacillati</taxon>
        <taxon>Cyanobacteriota</taxon>
        <taxon>Cyanophyceae</taxon>
        <taxon>Oscillatoriophycideae</taxon>
        <taxon>Oscillatoriales</taxon>
        <taxon>Microcoleaceae</taxon>
        <taxon>Planktothrix</taxon>
    </lineage>
</organism>
<sequence>MEATDINIQQMPILIGQEGKITILQVAQDSLNVNEGYMLILMQIGNLILMTPQQPEVPELINQITTPMENENVSLTNLLAG</sequence>
<keyword evidence="2" id="KW-1185">Reference proteome</keyword>
<dbReference type="RefSeq" id="WP_083617696.1">
    <property type="nucleotide sequence ID" value="NZ_LR735001.1"/>
</dbReference>